<organism evidence="1">
    <name type="scientific">termite gut metagenome</name>
    <dbReference type="NCBI Taxonomy" id="433724"/>
    <lineage>
        <taxon>unclassified sequences</taxon>
        <taxon>metagenomes</taxon>
        <taxon>organismal metagenomes</taxon>
    </lineage>
</organism>
<dbReference type="EMBL" id="SNRY01000015">
    <property type="protein sequence ID" value="KAA6351371.1"/>
    <property type="molecule type" value="Genomic_DNA"/>
</dbReference>
<evidence type="ECO:0000313" key="1">
    <source>
        <dbReference type="EMBL" id="KAA6351371.1"/>
    </source>
</evidence>
<reference evidence="1" key="1">
    <citation type="submission" date="2019-03" db="EMBL/GenBank/DDBJ databases">
        <title>Single cell metagenomics reveals metabolic interactions within the superorganism composed of flagellate Streblomastix strix and complex community of Bacteroidetes bacteria on its surface.</title>
        <authorList>
            <person name="Treitli S.C."/>
            <person name="Kolisko M."/>
            <person name="Husnik F."/>
            <person name="Keeling P."/>
            <person name="Hampl V."/>
        </authorList>
    </citation>
    <scope>NUCLEOTIDE SEQUENCE</scope>
    <source>
        <strain evidence="1">STM</strain>
    </source>
</reference>
<proteinExistence type="predicted"/>
<accession>A0A5J4T156</accession>
<protein>
    <submittedName>
        <fullName evidence="1">Uncharacterized protein</fullName>
    </submittedName>
</protein>
<comment type="caution">
    <text evidence="1">The sequence shown here is derived from an EMBL/GenBank/DDBJ whole genome shotgun (WGS) entry which is preliminary data.</text>
</comment>
<name>A0A5J4T156_9ZZZZ</name>
<gene>
    <name evidence="1" type="ORF">EZS27_001334</name>
</gene>
<sequence>MVKGKNLIVGKFREEGSNLVFYLLKGRVVCTDCSHP</sequence>
<dbReference type="AlphaFoldDB" id="A0A5J4T156"/>